<evidence type="ECO:0000313" key="15">
    <source>
        <dbReference type="Proteomes" id="UP000268014"/>
    </source>
</evidence>
<gene>
    <name evidence="14" type="ORF">HPLM_LOCUS12817</name>
</gene>
<keyword evidence="4" id="KW-0479">Metal-binding</keyword>
<reference evidence="16" key="1">
    <citation type="submission" date="2016-04" db="UniProtKB">
        <authorList>
            <consortium name="WormBaseParasite"/>
        </authorList>
    </citation>
    <scope>IDENTIFICATION</scope>
</reference>
<organism evidence="16">
    <name type="scientific">Haemonchus placei</name>
    <name type="common">Barber's pole worm</name>
    <dbReference type="NCBI Taxonomy" id="6290"/>
    <lineage>
        <taxon>Eukaryota</taxon>
        <taxon>Metazoa</taxon>
        <taxon>Ecdysozoa</taxon>
        <taxon>Nematoda</taxon>
        <taxon>Chromadorea</taxon>
        <taxon>Rhabditida</taxon>
        <taxon>Rhabditina</taxon>
        <taxon>Rhabditomorpha</taxon>
        <taxon>Strongyloidea</taxon>
        <taxon>Trichostrongylidae</taxon>
        <taxon>Haemonchus</taxon>
    </lineage>
</organism>
<evidence type="ECO:0000256" key="2">
    <source>
        <dbReference type="ARBA" id="ARBA00010126"/>
    </source>
</evidence>
<evidence type="ECO:0000256" key="6">
    <source>
        <dbReference type="ARBA" id="ARBA00022833"/>
    </source>
</evidence>
<evidence type="ECO:0000256" key="10">
    <source>
        <dbReference type="PROSITE-ProRule" id="PRU00175"/>
    </source>
</evidence>
<evidence type="ECO:0000256" key="4">
    <source>
        <dbReference type="ARBA" id="ARBA00022723"/>
    </source>
</evidence>
<dbReference type="InterPro" id="IPR040176">
    <property type="entry name" value="RNF121/RNF175"/>
</dbReference>
<feature type="region of interest" description="Disordered" evidence="11">
    <location>
        <begin position="529"/>
        <end position="550"/>
    </location>
</feature>
<name>A0A158QPK4_HAEPC</name>
<feature type="compositionally biased region" description="Low complexity" evidence="11">
    <location>
        <begin position="539"/>
        <end position="550"/>
    </location>
</feature>
<evidence type="ECO:0000256" key="5">
    <source>
        <dbReference type="ARBA" id="ARBA00022771"/>
    </source>
</evidence>
<comment type="similarity">
    <text evidence="2">Belongs to the NSRP1 family.</text>
</comment>
<feature type="compositionally biased region" description="Basic and acidic residues" evidence="11">
    <location>
        <begin position="648"/>
        <end position="657"/>
    </location>
</feature>
<dbReference type="InterPro" id="IPR013083">
    <property type="entry name" value="Znf_RING/FYVE/PHD"/>
</dbReference>
<evidence type="ECO:0000256" key="9">
    <source>
        <dbReference type="ARBA" id="ARBA00023136"/>
    </source>
</evidence>
<feature type="transmembrane region" description="Helical" evidence="12">
    <location>
        <begin position="73"/>
        <end position="98"/>
    </location>
</feature>
<comment type="subcellular location">
    <subcellularLocation>
        <location evidence="1">Membrane</location>
        <topology evidence="1">Multi-pass membrane protein</topology>
    </subcellularLocation>
</comment>
<dbReference type="SMART" id="SM00184">
    <property type="entry name" value="RING"/>
    <property type="match status" value="1"/>
</dbReference>
<dbReference type="WBParaSite" id="HPLM_0001282801-mRNA-1">
    <property type="protein sequence ID" value="HPLM_0001282801-mRNA-1"/>
    <property type="gene ID" value="HPLM_0001282801"/>
</dbReference>
<dbReference type="Pfam" id="PF09745">
    <property type="entry name" value="NSRP1_N"/>
    <property type="match status" value="1"/>
</dbReference>
<dbReference type="InterPro" id="IPR001841">
    <property type="entry name" value="Znf_RING"/>
</dbReference>
<keyword evidence="8" id="KW-0175">Coiled coil</keyword>
<dbReference type="SUPFAM" id="SSF57850">
    <property type="entry name" value="RING/U-box"/>
    <property type="match status" value="1"/>
</dbReference>
<dbReference type="GO" id="GO:0061630">
    <property type="term" value="F:ubiquitin protein ligase activity"/>
    <property type="evidence" value="ECO:0007669"/>
    <property type="project" value="TreeGrafter"/>
</dbReference>
<proteinExistence type="inferred from homology"/>
<keyword evidence="3 12" id="KW-0812">Transmembrane</keyword>
<dbReference type="STRING" id="6290.A0A158QPK4"/>
<feature type="compositionally biased region" description="Basic and acidic residues" evidence="11">
    <location>
        <begin position="668"/>
        <end position="710"/>
    </location>
</feature>
<evidence type="ECO:0000256" key="7">
    <source>
        <dbReference type="ARBA" id="ARBA00022989"/>
    </source>
</evidence>
<keyword evidence="9 12" id="KW-0472">Membrane</keyword>
<dbReference type="Gene3D" id="3.30.40.10">
    <property type="entry name" value="Zinc/RING finger domain, C3HC4 (zinc finger)"/>
    <property type="match status" value="1"/>
</dbReference>
<evidence type="ECO:0000313" key="14">
    <source>
        <dbReference type="EMBL" id="VDO46818.1"/>
    </source>
</evidence>
<keyword evidence="15" id="KW-1185">Reference proteome</keyword>
<dbReference type="PROSITE" id="PS50089">
    <property type="entry name" value="ZF_RING_2"/>
    <property type="match status" value="1"/>
</dbReference>
<evidence type="ECO:0000256" key="11">
    <source>
        <dbReference type="SAM" id="MobiDB-lite"/>
    </source>
</evidence>
<dbReference type="InterPro" id="IPR018612">
    <property type="entry name" value="NSRP1_N"/>
</dbReference>
<accession>A0A158QPK4</accession>
<dbReference type="Proteomes" id="UP000268014">
    <property type="component" value="Unassembled WGS sequence"/>
</dbReference>
<feature type="domain" description="RING-type" evidence="13">
    <location>
        <begin position="229"/>
        <end position="284"/>
    </location>
</feature>
<dbReference type="GO" id="GO:0000381">
    <property type="term" value="P:regulation of alternative mRNA splicing, via spliceosome"/>
    <property type="evidence" value="ECO:0007669"/>
    <property type="project" value="InterPro"/>
</dbReference>
<evidence type="ECO:0000313" key="16">
    <source>
        <dbReference type="WBParaSite" id="HPLM_0001282801-mRNA-1"/>
    </source>
</evidence>
<dbReference type="PANTHER" id="PTHR13407:SF0">
    <property type="entry name" value="FI05221P"/>
    <property type="match status" value="1"/>
</dbReference>
<dbReference type="OMA" id="STTCMDA"/>
<keyword evidence="5 10" id="KW-0863">Zinc-finger</keyword>
<dbReference type="GO" id="GO:0008270">
    <property type="term" value="F:zinc ion binding"/>
    <property type="evidence" value="ECO:0007669"/>
    <property type="project" value="UniProtKB-KW"/>
</dbReference>
<feature type="region of interest" description="Disordered" evidence="11">
    <location>
        <begin position="442"/>
        <end position="464"/>
    </location>
</feature>
<protein>
    <submittedName>
        <fullName evidence="16">RING-type domain-containing protein</fullName>
    </submittedName>
</protein>
<dbReference type="EMBL" id="UZAF01017985">
    <property type="protein sequence ID" value="VDO46818.1"/>
    <property type="molecule type" value="Genomic_DNA"/>
</dbReference>
<feature type="transmembrane region" description="Helical" evidence="12">
    <location>
        <begin position="150"/>
        <end position="171"/>
    </location>
</feature>
<dbReference type="GO" id="GO:0005789">
    <property type="term" value="C:endoplasmic reticulum membrane"/>
    <property type="evidence" value="ECO:0007669"/>
    <property type="project" value="TreeGrafter"/>
</dbReference>
<feature type="region of interest" description="Disordered" evidence="11">
    <location>
        <begin position="590"/>
        <end position="710"/>
    </location>
</feature>
<evidence type="ECO:0000256" key="3">
    <source>
        <dbReference type="ARBA" id="ARBA00022692"/>
    </source>
</evidence>
<evidence type="ECO:0000256" key="1">
    <source>
        <dbReference type="ARBA" id="ARBA00004141"/>
    </source>
</evidence>
<evidence type="ECO:0000256" key="12">
    <source>
        <dbReference type="SAM" id="Phobius"/>
    </source>
</evidence>
<dbReference type="GO" id="GO:0036503">
    <property type="term" value="P:ERAD pathway"/>
    <property type="evidence" value="ECO:0007669"/>
    <property type="project" value="TreeGrafter"/>
</dbReference>
<feature type="transmembrane region" description="Helical" evidence="12">
    <location>
        <begin position="104"/>
        <end position="122"/>
    </location>
</feature>
<sequence length="751" mass="87863">MQEKEEEEFVPYMENGDENVVRFHHDSFGGVHLQNDIPPEVKRALTEQEEWQIEHAKLHEKHRGHEAMHLEMMLILIVTLVVAQLCTLLGMWLIPVYVCITRSWYRFLVTWVIYTICSTWIWRKSTEDHISGTTPRLVYKWFLFLHKLSYVLGIAGYIIMIFTLMGLNFIFGLQSTTCMDTGILLLFYGLYYGVLGRDFAHICTDRMACKIGYFTHDGLPKKHLDDGVCAVCDNRLHTETVIHGEDEDAEEEKTYKLSCGHIFHEFCIRGWVVVGKLQTCPYCKEKVDLKRMFKNPWEKPHLFYGQLLDWIRYLVCWQPLIVTFVQGLNHILGLEQYGLILTKKTEKTVIRPVASVFADDDDDSEKVDVSGKIQSASTLRVQKHAERLQEMAIAEDPTIFDYDASYEQIQAARDEKIAERKKADKERKSKYALDIIKAHKRRELEQQSREERQQQKERQEEGDQFADKEVFVTGAYRKQMEEVQKFREEEAYEKRFNELTSVEHQKAWQAGFGRTLLNELARGEQSLMEKGSLHHGEEGASTSAKEAAASKTKIRNIRRRCCEVVYVLIRSQSFHLLFFCCRKVSDQQSSDEESEEEVVAKSSEKKNVKKKSIYSDDEDDSQPKFEPPKKNFPGELKPGLNRVVKAPTKSEKLKERQFTPTPPSSDNEDVHYQKRRREKTEQKLDKRRISNDRKESTESLKKRIEPNKEDKKVRLARLKEILKQRNGPEEIEEFRKRYLERKESGIVVPPL</sequence>
<dbReference type="GO" id="GO:0000139">
    <property type="term" value="C:Golgi membrane"/>
    <property type="evidence" value="ECO:0007669"/>
    <property type="project" value="TreeGrafter"/>
</dbReference>
<evidence type="ECO:0000256" key="8">
    <source>
        <dbReference type="ARBA" id="ARBA00023054"/>
    </source>
</evidence>
<keyword evidence="7 12" id="KW-1133">Transmembrane helix</keyword>
<evidence type="ECO:0000259" key="13">
    <source>
        <dbReference type="PROSITE" id="PS50089"/>
    </source>
</evidence>
<dbReference type="OrthoDB" id="446635at2759"/>
<dbReference type="PANTHER" id="PTHR13407">
    <property type="entry name" value="RNF121 PROTEIN"/>
    <property type="match status" value="1"/>
</dbReference>
<dbReference type="CDD" id="cd16475">
    <property type="entry name" value="RING-H2_RNF121-like"/>
    <property type="match status" value="1"/>
</dbReference>
<keyword evidence="6" id="KW-0862">Zinc</keyword>
<reference evidence="14 15" key="2">
    <citation type="submission" date="2018-11" db="EMBL/GenBank/DDBJ databases">
        <authorList>
            <consortium name="Pathogen Informatics"/>
        </authorList>
    </citation>
    <scope>NUCLEOTIDE SEQUENCE [LARGE SCALE GENOMIC DNA]</scope>
    <source>
        <strain evidence="14 15">MHpl1</strain>
    </source>
</reference>
<dbReference type="AlphaFoldDB" id="A0A158QPK4"/>